<dbReference type="EMBL" id="FPKX01000008">
    <property type="protein sequence ID" value="SFZ97573.1"/>
    <property type="molecule type" value="Genomic_DNA"/>
</dbReference>
<accession>A0A1W1EC20</accession>
<dbReference type="InterPro" id="IPR036280">
    <property type="entry name" value="Multihaem_cyt_sf"/>
</dbReference>
<evidence type="ECO:0000259" key="1">
    <source>
        <dbReference type="Pfam" id="PF13435"/>
    </source>
</evidence>
<proteinExistence type="predicted"/>
<protein>
    <recommendedName>
        <fullName evidence="1">Cytochrome c-552/4 domain-containing protein</fullName>
    </recommendedName>
</protein>
<organism evidence="2">
    <name type="scientific">hydrothermal vent metagenome</name>
    <dbReference type="NCBI Taxonomy" id="652676"/>
    <lineage>
        <taxon>unclassified sequences</taxon>
        <taxon>metagenomes</taxon>
        <taxon>ecological metagenomes</taxon>
    </lineage>
</organism>
<sequence>MQKIFFLFLTSTLFLFALSKEVSHESKLCQQCHPTIYNEYYQSSHRKASVVNNPVHKAYWEKHPKDEKGYTCAKCHSPSDKEVMKTGILTDNDIQKHEPISCVFCHTIKSVDEGSLSNTNINTGEMKAFFSADTEKKGGKTAEFETESSWFGLVKTAKNSPYHKIDYNNENYYNGNVCMGCHSHTNNEHGFDIVMLDALIKKEDKNTCISCHMPQVPGSKVTLNETKTHAYHGIAGIFHRNQDMGQYIDFKVEQNDESFLVEIHNQANHALFGQALRQGVLRVSIERDGKKIELEPFIFTRILSKDGQEAMPWDADSTLKDTLLYENKKITFNQILKKGDTLILTLGVQLLTPKGAKALGLENNAEVNKFRVLKMQRFTF</sequence>
<reference evidence="2" key="1">
    <citation type="submission" date="2016-10" db="EMBL/GenBank/DDBJ databases">
        <authorList>
            <person name="de Groot N.N."/>
        </authorList>
    </citation>
    <scope>NUCLEOTIDE SEQUENCE</scope>
</reference>
<dbReference type="InterPro" id="IPR023155">
    <property type="entry name" value="Cyt_c-552/4"/>
</dbReference>
<dbReference type="SUPFAM" id="SSF48695">
    <property type="entry name" value="Multiheme cytochromes"/>
    <property type="match status" value="1"/>
</dbReference>
<gene>
    <name evidence="2" type="ORF">MNB_SV-5-537</name>
</gene>
<evidence type="ECO:0000313" key="2">
    <source>
        <dbReference type="EMBL" id="SFZ97573.1"/>
    </source>
</evidence>
<name>A0A1W1EC20_9ZZZZ</name>
<dbReference type="Gene3D" id="1.10.1130.10">
    <property type="entry name" value="Flavocytochrome C3, Chain A"/>
    <property type="match status" value="1"/>
</dbReference>
<dbReference type="Pfam" id="PF13435">
    <property type="entry name" value="Cytochrome_C554"/>
    <property type="match status" value="1"/>
</dbReference>
<feature type="domain" description="Cytochrome c-552/4" evidence="1">
    <location>
        <begin position="29"/>
        <end position="107"/>
    </location>
</feature>
<dbReference type="AlphaFoldDB" id="A0A1W1EC20"/>